<dbReference type="InterPro" id="IPR005069">
    <property type="entry name" value="Nucl-diP-sugar_transferase"/>
</dbReference>
<reference evidence="3 4" key="1">
    <citation type="journal article" date="2011" name="J. Gen. Appl. Microbiol.">
        <title>Draft genome sequencing of the enigmatic basidiomycete Mixia osmundae.</title>
        <authorList>
            <person name="Nishida H."/>
            <person name="Nagatsuka Y."/>
            <person name="Sugiyama J."/>
        </authorList>
    </citation>
    <scope>NUCLEOTIDE SEQUENCE [LARGE SCALE GENOMIC DNA]</scope>
    <source>
        <strain evidence="4">CBS 9802 / IAM 14324 / JCM 22182 / KY 12970</strain>
    </source>
</reference>
<dbReference type="InParanoid" id="G7DV10"/>
<dbReference type="InterPro" id="IPR052636">
    <property type="entry name" value="UDP-D-xylose:L-fucose_XylT"/>
</dbReference>
<dbReference type="GO" id="GO:0016757">
    <property type="term" value="F:glycosyltransferase activity"/>
    <property type="evidence" value="ECO:0007669"/>
    <property type="project" value="TreeGrafter"/>
</dbReference>
<accession>G7DV10</accession>
<dbReference type="AlphaFoldDB" id="G7DV10"/>
<name>G7DV10_MIXOS</name>
<dbReference type="EMBL" id="BABT02000034">
    <property type="protein sequence ID" value="GAA94420.1"/>
    <property type="molecule type" value="Genomic_DNA"/>
</dbReference>
<protein>
    <recommendedName>
        <fullName evidence="2">Nucleotide-diphospho-sugar transferase domain-containing protein</fullName>
    </recommendedName>
</protein>
<keyword evidence="1" id="KW-0812">Transmembrane</keyword>
<organism evidence="3 4">
    <name type="scientific">Mixia osmundae (strain CBS 9802 / IAM 14324 / JCM 22182 / KY 12970)</name>
    <dbReference type="NCBI Taxonomy" id="764103"/>
    <lineage>
        <taxon>Eukaryota</taxon>
        <taxon>Fungi</taxon>
        <taxon>Dikarya</taxon>
        <taxon>Basidiomycota</taxon>
        <taxon>Pucciniomycotina</taxon>
        <taxon>Mixiomycetes</taxon>
        <taxon>Mixiales</taxon>
        <taxon>Mixiaceae</taxon>
        <taxon>Mixia</taxon>
    </lineage>
</organism>
<evidence type="ECO:0000259" key="2">
    <source>
        <dbReference type="Pfam" id="PF03407"/>
    </source>
</evidence>
<feature type="domain" description="Nucleotide-diphospho-sugar transferase" evidence="2">
    <location>
        <begin position="277"/>
        <end position="448"/>
    </location>
</feature>
<gene>
    <name evidence="3" type="primary">Mo01072</name>
    <name evidence="3" type="ORF">E5Q_01072</name>
</gene>
<dbReference type="HOGENOM" id="CLU_396933_0_0_1"/>
<dbReference type="RefSeq" id="XP_014565835.1">
    <property type="nucleotide sequence ID" value="XM_014710349.1"/>
</dbReference>
<reference evidence="3 4" key="2">
    <citation type="journal article" date="2012" name="Open Biol.">
        <title>Characteristics of nucleosomes and linker DNA regions on the genome of the basidiomycete Mixia osmundae revealed by mono- and dinucleosome mapping.</title>
        <authorList>
            <person name="Nishida H."/>
            <person name="Kondo S."/>
            <person name="Matsumoto T."/>
            <person name="Suzuki Y."/>
            <person name="Yoshikawa H."/>
            <person name="Taylor T.D."/>
            <person name="Sugiyama J."/>
        </authorList>
    </citation>
    <scope>NUCLEOTIDE SEQUENCE [LARGE SCALE GENOMIC DNA]</scope>
    <source>
        <strain evidence="4">CBS 9802 / IAM 14324 / JCM 22182 / KY 12970</strain>
    </source>
</reference>
<dbReference type="Pfam" id="PF03407">
    <property type="entry name" value="Nucleotid_trans"/>
    <property type="match status" value="1"/>
</dbReference>
<comment type="caution">
    <text evidence="3">The sequence shown here is derived from an EMBL/GenBank/DDBJ whole genome shotgun (WGS) entry which is preliminary data.</text>
</comment>
<feature type="transmembrane region" description="Helical" evidence="1">
    <location>
        <begin position="111"/>
        <end position="132"/>
    </location>
</feature>
<keyword evidence="4" id="KW-1185">Reference proteome</keyword>
<evidence type="ECO:0000256" key="1">
    <source>
        <dbReference type="SAM" id="Phobius"/>
    </source>
</evidence>
<keyword evidence="1" id="KW-0472">Membrane</keyword>
<dbReference type="PANTHER" id="PTHR47032">
    <property type="entry name" value="UDP-D-XYLOSE:L-FUCOSE ALPHA-1,3-D-XYLOSYLTRANSFERASE-RELATED"/>
    <property type="match status" value="1"/>
</dbReference>
<evidence type="ECO:0000313" key="3">
    <source>
        <dbReference type="EMBL" id="GAA94420.1"/>
    </source>
</evidence>
<proteinExistence type="predicted"/>
<dbReference type="Proteomes" id="UP000009131">
    <property type="component" value="Unassembled WGS sequence"/>
</dbReference>
<evidence type="ECO:0000313" key="4">
    <source>
        <dbReference type="Proteomes" id="UP000009131"/>
    </source>
</evidence>
<sequence length="694" mass="76374">MPLTHLDVIISLTSLSDRAVHRVGQTLQDGICIRKVPRLTQAIVVFRSSLASNFSPIDDHFSSQLGPSPLSPLLLARPIWSALGCLRALAFTMAELKHRYQSVVRQRRRRALAVASTIIFVLVISLLLPVTVDTSRLQQDRPWRTIAAWSWLGPSSPAGTALVQYGIGAASLFGGRNSQFLMSGDTGYAQGRAAETNLITFISSQIGAPRAGRPIWAVIGGGFYLENALPQLAAYLDALQLVNTADAFKRPPGPKLGGHPDEVYRNLSAADTPKPALLVICLDEACMSQCASSGLMCFIYDKPEDFPEQYKKLSAYFAIGWQKATALADLASAGHSVVFSDLDVFFQGNVFEYLHDIEDGAYDIQMQDECNESLNIGFFAQRGTSAVETLWRTVANDVAFGGSWDQRAVNDFLDVRRLRTANYTTWPPISSFVSPTGLKVYVIDKARVWARMSGLMPPASVVGLHLTCPGPAELRLHDAKENGFWHDVNRYYTDPPRILTIGALAGNQTTVARQVKVMLALARATGRAFVPPSQVYVVSRLPQMTVTEYEHLHSIGISSPTQEDRLQHANATDIKMLDAPAIYHRRFPAAINLERLLHLTDVTILEPSYLRNALRYLVSSASAARVAQRPVDSMLLNTYQHALDTLSSEPYASAPVLTIMDHDDISRFEPPRDAVEVPLCRTIETPERCGLICA</sequence>
<dbReference type="OrthoDB" id="2524025at2759"/>
<dbReference type="GO" id="GO:0005794">
    <property type="term" value="C:Golgi apparatus"/>
    <property type="evidence" value="ECO:0007669"/>
    <property type="project" value="TreeGrafter"/>
</dbReference>
<keyword evidence="1" id="KW-1133">Transmembrane helix</keyword>
<dbReference type="PANTHER" id="PTHR47032:SF1">
    <property type="entry name" value="UDP-D-XYLOSE:L-FUCOSE ALPHA-1,3-D-XYLOSYLTRANSFERASE-RELATED"/>
    <property type="match status" value="1"/>
</dbReference>